<dbReference type="PANTHER" id="PTHR33231:SF1">
    <property type="entry name" value="30S RIBOSOMAL PROTEIN"/>
    <property type="match status" value="1"/>
</dbReference>
<feature type="domain" description="Sigma 54 modulation/S30EA ribosomal protein C-terminal" evidence="4">
    <location>
        <begin position="130"/>
        <end position="183"/>
    </location>
</feature>
<protein>
    <recommendedName>
        <fullName evidence="3">Ribosome hibernation promoting factor</fullName>
    </recommendedName>
</protein>
<dbReference type="AlphaFoldDB" id="A0A8J7TUZ1"/>
<accession>A0A8J7TUZ1</accession>
<keyword evidence="1" id="KW-0810">Translation regulation</keyword>
<sequence length="189" mass="21753">MKLTITGRHVEISTAFHTRVEENLNEFNETYHIDPVEAIITLAKENNLFTCHLTLHLGKNMTLRCHAEGIEAYQCFDNTLALLVNRLRRHKKRVADYHKQRDGHEQIADTLPYFVLNGQGTEEIDNEEQSSIIIAEQKKEVPSLTVGDAVMHLDLSNENAMVFRNKNHGKINFIYRRSDGNIGWIDVLN</sequence>
<dbReference type="Pfam" id="PF16321">
    <property type="entry name" value="Ribosom_S30AE_C"/>
    <property type="match status" value="1"/>
</dbReference>
<evidence type="ECO:0000256" key="3">
    <source>
        <dbReference type="ARBA" id="ARBA00041148"/>
    </source>
</evidence>
<dbReference type="GO" id="GO:0043024">
    <property type="term" value="F:ribosomal small subunit binding"/>
    <property type="evidence" value="ECO:0007669"/>
    <property type="project" value="TreeGrafter"/>
</dbReference>
<dbReference type="InterPro" id="IPR032528">
    <property type="entry name" value="Ribosom_S30AE_C"/>
</dbReference>
<dbReference type="PANTHER" id="PTHR33231">
    <property type="entry name" value="30S RIBOSOMAL PROTEIN"/>
    <property type="match status" value="1"/>
</dbReference>
<dbReference type="NCBIfam" id="TIGR00741">
    <property type="entry name" value="yfiA"/>
    <property type="match status" value="1"/>
</dbReference>
<dbReference type="Proteomes" id="UP000664414">
    <property type="component" value="Unassembled WGS sequence"/>
</dbReference>
<dbReference type="SUPFAM" id="SSF69754">
    <property type="entry name" value="Ribosome binding protein Y (YfiA homologue)"/>
    <property type="match status" value="1"/>
</dbReference>
<reference evidence="5" key="1">
    <citation type="submission" date="2021-02" db="EMBL/GenBank/DDBJ databases">
        <title>Thiocyanate and organic carbon inputs drive convergent selection for specific autotrophic Afipia and Thiobacillus strains within complex microbiomes.</title>
        <authorList>
            <person name="Huddy R.J."/>
            <person name="Sachdeva R."/>
            <person name="Kadzinga F."/>
            <person name="Kantor R.S."/>
            <person name="Harrison S.T.L."/>
            <person name="Banfield J.F."/>
        </authorList>
    </citation>
    <scope>NUCLEOTIDE SEQUENCE</scope>
    <source>
        <strain evidence="5">SCN18_10_11_15_R4_P_38_20</strain>
    </source>
</reference>
<comment type="subunit">
    <text evidence="2">Associates exclusively with 100S ribosomes, which are dimers of 70S ribosomes.</text>
</comment>
<gene>
    <name evidence="5" type="primary">raiA</name>
    <name evidence="5" type="ORF">J0H12_04885</name>
</gene>
<name>A0A8J7TUZ1_9PROT</name>
<comment type="caution">
    <text evidence="5">The sequence shown here is derived from an EMBL/GenBank/DDBJ whole genome shotgun (WGS) entry which is preliminary data.</text>
</comment>
<dbReference type="Gene3D" id="3.30.160.100">
    <property type="entry name" value="Ribosome hibernation promotion factor-like"/>
    <property type="match status" value="1"/>
</dbReference>
<dbReference type="GO" id="GO:0022627">
    <property type="term" value="C:cytosolic small ribosomal subunit"/>
    <property type="evidence" value="ECO:0007669"/>
    <property type="project" value="TreeGrafter"/>
</dbReference>
<evidence type="ECO:0000259" key="4">
    <source>
        <dbReference type="Pfam" id="PF16321"/>
    </source>
</evidence>
<dbReference type="InterPro" id="IPR003489">
    <property type="entry name" value="RHF/RaiA"/>
</dbReference>
<dbReference type="InterPro" id="IPR050574">
    <property type="entry name" value="HPF/YfiA_ribosome-assoc"/>
</dbReference>
<dbReference type="Gene3D" id="3.30.505.50">
    <property type="entry name" value="Sigma 54 modulation/S30EA ribosomal protein, C-terminal domain"/>
    <property type="match status" value="1"/>
</dbReference>
<dbReference type="InterPro" id="IPR036567">
    <property type="entry name" value="RHF-like"/>
</dbReference>
<evidence type="ECO:0000256" key="1">
    <source>
        <dbReference type="ARBA" id="ARBA00022845"/>
    </source>
</evidence>
<proteinExistence type="predicted"/>
<dbReference type="Pfam" id="PF02482">
    <property type="entry name" value="Ribosomal_S30AE"/>
    <property type="match status" value="1"/>
</dbReference>
<evidence type="ECO:0000313" key="6">
    <source>
        <dbReference type="Proteomes" id="UP000664414"/>
    </source>
</evidence>
<dbReference type="CDD" id="cd00552">
    <property type="entry name" value="RaiA"/>
    <property type="match status" value="1"/>
</dbReference>
<dbReference type="GO" id="GO:0045900">
    <property type="term" value="P:negative regulation of translational elongation"/>
    <property type="evidence" value="ECO:0007669"/>
    <property type="project" value="TreeGrafter"/>
</dbReference>
<dbReference type="InterPro" id="IPR038416">
    <property type="entry name" value="Ribosom_S30AE_C_sf"/>
</dbReference>
<dbReference type="EMBL" id="JAFKGL010000019">
    <property type="protein sequence ID" value="MBN9413241.1"/>
    <property type="molecule type" value="Genomic_DNA"/>
</dbReference>
<evidence type="ECO:0000256" key="2">
    <source>
        <dbReference type="ARBA" id="ARBA00038695"/>
    </source>
</evidence>
<organism evidence="5 6">
    <name type="scientific">Candidatus Paracaedimonas acanthamoebae</name>
    <dbReference type="NCBI Taxonomy" id="244581"/>
    <lineage>
        <taxon>Bacteria</taxon>
        <taxon>Pseudomonadati</taxon>
        <taxon>Pseudomonadota</taxon>
        <taxon>Alphaproteobacteria</taxon>
        <taxon>Holosporales</taxon>
        <taxon>Caedimonadaceae</taxon>
        <taxon>Candidatus Paracaedimonas</taxon>
    </lineage>
</organism>
<evidence type="ECO:0000313" key="5">
    <source>
        <dbReference type="EMBL" id="MBN9413241.1"/>
    </source>
</evidence>